<feature type="region of interest" description="Disordered" evidence="1">
    <location>
        <begin position="1"/>
        <end position="65"/>
    </location>
</feature>
<feature type="compositionally biased region" description="Gly residues" evidence="1">
    <location>
        <begin position="54"/>
        <end position="65"/>
    </location>
</feature>
<dbReference type="EMBL" id="JH688840">
    <property type="protein sequence ID" value="EJD32571.1"/>
    <property type="molecule type" value="Genomic_DNA"/>
</dbReference>
<evidence type="ECO:0000313" key="2">
    <source>
        <dbReference type="EMBL" id="EJD32571.1"/>
    </source>
</evidence>
<name>J0L8C1_AURST</name>
<evidence type="ECO:0000256" key="1">
    <source>
        <dbReference type="SAM" id="MobiDB-lite"/>
    </source>
</evidence>
<organism evidence="2 3">
    <name type="scientific">Auricularia subglabra (strain TFB-10046 / SS5)</name>
    <name type="common">White-rot fungus</name>
    <name type="synonym">Auricularia delicata (strain TFB10046)</name>
    <dbReference type="NCBI Taxonomy" id="717982"/>
    <lineage>
        <taxon>Eukaryota</taxon>
        <taxon>Fungi</taxon>
        <taxon>Dikarya</taxon>
        <taxon>Basidiomycota</taxon>
        <taxon>Agaricomycotina</taxon>
        <taxon>Agaricomycetes</taxon>
        <taxon>Auriculariales</taxon>
        <taxon>Auriculariaceae</taxon>
        <taxon>Auricularia</taxon>
    </lineage>
</organism>
<feature type="compositionally biased region" description="Basic and acidic residues" evidence="1">
    <location>
        <begin position="37"/>
        <end position="51"/>
    </location>
</feature>
<sequence length="65" mass="6803">MEDHPERPPERTEQYNTGSNDEPDDCRGRRCGLVADDGGHDDGSGDGRRASIMDGGGNPGGFGGV</sequence>
<dbReference type="KEGG" id="adl:AURDEDRAFT_178341"/>
<gene>
    <name evidence="2" type="ORF">AURDEDRAFT_178341</name>
</gene>
<dbReference type="AlphaFoldDB" id="J0L8C1"/>
<evidence type="ECO:0000313" key="3">
    <source>
        <dbReference type="Proteomes" id="UP000006514"/>
    </source>
</evidence>
<proteinExistence type="predicted"/>
<dbReference type="Proteomes" id="UP000006514">
    <property type="component" value="Unassembled WGS sequence"/>
</dbReference>
<accession>J0L8C1</accession>
<keyword evidence="3" id="KW-1185">Reference proteome</keyword>
<dbReference type="InParanoid" id="J0L8C1"/>
<reference evidence="3" key="1">
    <citation type="journal article" date="2012" name="Science">
        <title>The Paleozoic origin of enzymatic lignin decomposition reconstructed from 31 fungal genomes.</title>
        <authorList>
            <person name="Floudas D."/>
            <person name="Binder M."/>
            <person name="Riley R."/>
            <person name="Barry K."/>
            <person name="Blanchette R.A."/>
            <person name="Henrissat B."/>
            <person name="Martinez A.T."/>
            <person name="Otillar R."/>
            <person name="Spatafora J.W."/>
            <person name="Yadav J.S."/>
            <person name="Aerts A."/>
            <person name="Benoit I."/>
            <person name="Boyd A."/>
            <person name="Carlson A."/>
            <person name="Copeland A."/>
            <person name="Coutinho P.M."/>
            <person name="de Vries R.P."/>
            <person name="Ferreira P."/>
            <person name="Findley K."/>
            <person name="Foster B."/>
            <person name="Gaskell J."/>
            <person name="Glotzer D."/>
            <person name="Gorecki P."/>
            <person name="Heitman J."/>
            <person name="Hesse C."/>
            <person name="Hori C."/>
            <person name="Igarashi K."/>
            <person name="Jurgens J.A."/>
            <person name="Kallen N."/>
            <person name="Kersten P."/>
            <person name="Kohler A."/>
            <person name="Kuees U."/>
            <person name="Kumar T.K.A."/>
            <person name="Kuo A."/>
            <person name="LaButti K."/>
            <person name="Larrondo L.F."/>
            <person name="Lindquist E."/>
            <person name="Ling A."/>
            <person name="Lombard V."/>
            <person name="Lucas S."/>
            <person name="Lundell T."/>
            <person name="Martin R."/>
            <person name="McLaughlin D.J."/>
            <person name="Morgenstern I."/>
            <person name="Morin E."/>
            <person name="Murat C."/>
            <person name="Nagy L.G."/>
            <person name="Nolan M."/>
            <person name="Ohm R.A."/>
            <person name="Patyshakuliyeva A."/>
            <person name="Rokas A."/>
            <person name="Ruiz-Duenas F.J."/>
            <person name="Sabat G."/>
            <person name="Salamov A."/>
            <person name="Samejima M."/>
            <person name="Schmutz J."/>
            <person name="Slot J.C."/>
            <person name="St John F."/>
            <person name="Stenlid J."/>
            <person name="Sun H."/>
            <person name="Sun S."/>
            <person name="Syed K."/>
            <person name="Tsang A."/>
            <person name="Wiebenga A."/>
            <person name="Young D."/>
            <person name="Pisabarro A."/>
            <person name="Eastwood D.C."/>
            <person name="Martin F."/>
            <person name="Cullen D."/>
            <person name="Grigoriev I.V."/>
            <person name="Hibbett D.S."/>
        </authorList>
    </citation>
    <scope>NUCLEOTIDE SEQUENCE [LARGE SCALE GENOMIC DNA]</scope>
    <source>
        <strain evidence="3">TFB10046</strain>
    </source>
</reference>
<feature type="compositionally biased region" description="Basic and acidic residues" evidence="1">
    <location>
        <begin position="1"/>
        <end position="13"/>
    </location>
</feature>
<protein>
    <submittedName>
        <fullName evidence="2">Uncharacterized protein</fullName>
    </submittedName>
</protein>